<dbReference type="InterPro" id="IPR012386">
    <property type="entry name" value="Cyclic-nucl_3Pdiesterase"/>
</dbReference>
<dbReference type="GO" id="GO:0004113">
    <property type="term" value="F:2',3'-cyclic-nucleotide 3'-phosphodiesterase activity"/>
    <property type="evidence" value="ECO:0007669"/>
    <property type="project" value="TreeGrafter"/>
</dbReference>
<proteinExistence type="predicted"/>
<dbReference type="SUPFAM" id="SSF55144">
    <property type="entry name" value="LigT-like"/>
    <property type="match status" value="1"/>
</dbReference>
<dbReference type="RefSeq" id="WP_148898570.1">
    <property type="nucleotide sequence ID" value="NZ_VNHY01000002.1"/>
</dbReference>
<dbReference type="Proteomes" id="UP000324595">
    <property type="component" value="Unassembled WGS sequence"/>
</dbReference>
<sequence length="172" mass="19748">MSNTPTYSLWLEPGGDIGYKLKEQIQKLSKKYETPKFSPHLTLLGSLKGSETELTSLTNTLASSGSPFTVHLTKAGYRDRFYQSLFIHAEESSELMELRNIATELFEVVEDGFMPHLSLMYGDMAQDKKQRILNLIGREFYIRFKAKHLALVQTTGTPEQWKRIHTAVFKER</sequence>
<protein>
    <submittedName>
        <fullName evidence="1">Cyclic phosphodiesterase-like protein</fullName>
    </submittedName>
</protein>
<accession>A0A5D3YLE6</accession>
<dbReference type="Pfam" id="PF07823">
    <property type="entry name" value="CPDase"/>
    <property type="match status" value="1"/>
</dbReference>
<dbReference type="PANTHER" id="PTHR28141">
    <property type="entry name" value="2',3'-CYCLIC-NUCLEOTIDE 3'-PHOSPHODIESTERASE"/>
    <property type="match status" value="1"/>
</dbReference>
<reference evidence="1 2" key="1">
    <citation type="submission" date="2019-07" db="EMBL/GenBank/DDBJ databases">
        <title>Genomic Encyclopedia of Archaeal and Bacterial Type Strains, Phase II (KMG-II): from individual species to whole genera.</title>
        <authorList>
            <person name="Goeker M."/>
        </authorList>
    </citation>
    <scope>NUCLEOTIDE SEQUENCE [LARGE SCALE GENOMIC DNA]</scope>
    <source>
        <strain evidence="1 2">DSM 21935</strain>
    </source>
</reference>
<dbReference type="EMBL" id="VNHY01000002">
    <property type="protein sequence ID" value="TYP93507.1"/>
    <property type="molecule type" value="Genomic_DNA"/>
</dbReference>
<evidence type="ECO:0000313" key="2">
    <source>
        <dbReference type="Proteomes" id="UP000324595"/>
    </source>
</evidence>
<comment type="caution">
    <text evidence="1">The sequence shown here is derived from an EMBL/GenBank/DDBJ whole genome shotgun (WGS) entry which is preliminary data.</text>
</comment>
<gene>
    <name evidence="1" type="ORF">LX73_1211</name>
</gene>
<dbReference type="OrthoDB" id="1524355at2"/>
<dbReference type="GO" id="GO:0009187">
    <property type="term" value="P:cyclic nucleotide metabolic process"/>
    <property type="evidence" value="ECO:0007669"/>
    <property type="project" value="TreeGrafter"/>
</dbReference>
<name>A0A5D3YLE6_9BACT</name>
<dbReference type="InterPro" id="IPR009097">
    <property type="entry name" value="Cyclic_Pdiesterase"/>
</dbReference>
<keyword evidence="2" id="KW-1185">Reference proteome</keyword>
<dbReference type="PANTHER" id="PTHR28141:SF1">
    <property type="entry name" value="2',3'-CYCLIC-NUCLEOTIDE 3'-PHOSPHODIESTERASE"/>
    <property type="match status" value="1"/>
</dbReference>
<dbReference type="AlphaFoldDB" id="A0A5D3YLE6"/>
<dbReference type="Gene3D" id="3.90.1140.10">
    <property type="entry name" value="Cyclic phosphodiesterase"/>
    <property type="match status" value="1"/>
</dbReference>
<evidence type="ECO:0000313" key="1">
    <source>
        <dbReference type="EMBL" id="TYP93507.1"/>
    </source>
</evidence>
<organism evidence="1 2">
    <name type="scientific">Fodinibius salinus</name>
    <dbReference type="NCBI Taxonomy" id="860790"/>
    <lineage>
        <taxon>Bacteria</taxon>
        <taxon>Pseudomonadati</taxon>
        <taxon>Balneolota</taxon>
        <taxon>Balneolia</taxon>
        <taxon>Balneolales</taxon>
        <taxon>Balneolaceae</taxon>
        <taxon>Fodinibius</taxon>
    </lineage>
</organism>